<name>A0A2V3ZLX5_9GAMM</name>
<sequence length="158" mass="17441">MRGMALMMALLFSGCLAALPDKGSLPVEQACLMAGERAVPITVEIARSSDERSRGLMERESLAADAGMLFVYGDQRRAHHGFWMYRTLIPLDIAYMDSNGVIGSIRQMEPCPADQGRDCPNYPAGVPFYLALEMNQGFFERRDIGVGDRLSLDASDCR</sequence>
<gene>
    <name evidence="2" type="ORF">DIT71_08505</name>
</gene>
<dbReference type="Proteomes" id="UP000253987">
    <property type="component" value="Unassembled WGS sequence"/>
</dbReference>
<dbReference type="AlphaFoldDB" id="A0A2V3ZLX5"/>
<proteinExistence type="predicted"/>
<dbReference type="PANTHER" id="PTHR37953:SF1">
    <property type="entry name" value="UPF0127 PROTEIN MJ1496"/>
    <property type="match status" value="1"/>
</dbReference>
<accession>A0A2V3ZLX5</accession>
<feature type="signal peptide" evidence="1">
    <location>
        <begin position="1"/>
        <end position="17"/>
    </location>
</feature>
<keyword evidence="1" id="KW-0732">Signal</keyword>
<reference evidence="3" key="1">
    <citation type="submission" date="2018-05" db="EMBL/GenBank/DDBJ databases">
        <authorList>
            <person name="Lu D."/>
        </authorList>
    </citation>
    <scope>NUCLEOTIDE SEQUENCE [LARGE SCALE GENOMIC DNA]</scope>
    <source>
        <strain evidence="3">F01</strain>
    </source>
</reference>
<reference evidence="2 3" key="2">
    <citation type="submission" date="2018-06" db="EMBL/GenBank/DDBJ databases">
        <title>Marinobactersediminissp. nov, a moderately halophilic bacterium isolated from marine solar saltern.</title>
        <authorList>
            <person name="Zhang Y."/>
        </authorList>
    </citation>
    <scope>NUCLEOTIDE SEQUENCE [LARGE SCALE GENOMIC DNA]</scope>
    <source>
        <strain evidence="2 3">F01</strain>
    </source>
</reference>
<dbReference type="PROSITE" id="PS51257">
    <property type="entry name" value="PROKAR_LIPOPROTEIN"/>
    <property type="match status" value="1"/>
</dbReference>
<organism evidence="2 3">
    <name type="scientific">Marinobacter vulgaris</name>
    <dbReference type="NCBI Taxonomy" id="1928331"/>
    <lineage>
        <taxon>Bacteria</taxon>
        <taxon>Pseudomonadati</taxon>
        <taxon>Pseudomonadota</taxon>
        <taxon>Gammaproteobacteria</taxon>
        <taxon>Pseudomonadales</taxon>
        <taxon>Marinobacteraceae</taxon>
        <taxon>Marinobacter</taxon>
    </lineage>
</organism>
<keyword evidence="3" id="KW-1185">Reference proteome</keyword>
<feature type="chain" id="PRO_5016005425" evidence="1">
    <location>
        <begin position="18"/>
        <end position="158"/>
    </location>
</feature>
<dbReference type="EMBL" id="QFWX01000003">
    <property type="protein sequence ID" value="PXX92044.1"/>
    <property type="molecule type" value="Genomic_DNA"/>
</dbReference>
<dbReference type="InterPro" id="IPR038695">
    <property type="entry name" value="Saro_0823-like_sf"/>
</dbReference>
<evidence type="ECO:0000313" key="3">
    <source>
        <dbReference type="Proteomes" id="UP000253987"/>
    </source>
</evidence>
<evidence type="ECO:0000313" key="2">
    <source>
        <dbReference type="EMBL" id="PXX92044.1"/>
    </source>
</evidence>
<dbReference type="Gene3D" id="2.60.120.1140">
    <property type="entry name" value="Protein of unknown function DUF192"/>
    <property type="match status" value="1"/>
</dbReference>
<comment type="caution">
    <text evidence="2">The sequence shown here is derived from an EMBL/GenBank/DDBJ whole genome shotgun (WGS) entry which is preliminary data.</text>
</comment>
<dbReference type="PANTHER" id="PTHR37953">
    <property type="entry name" value="UPF0127 PROTEIN MJ1496"/>
    <property type="match status" value="1"/>
</dbReference>
<dbReference type="Pfam" id="PF02643">
    <property type="entry name" value="DUF192"/>
    <property type="match status" value="1"/>
</dbReference>
<protein>
    <submittedName>
        <fullName evidence="2">DUF192 domain-containing protein</fullName>
    </submittedName>
</protein>
<dbReference type="InterPro" id="IPR003795">
    <property type="entry name" value="DUF192"/>
</dbReference>
<evidence type="ECO:0000256" key="1">
    <source>
        <dbReference type="SAM" id="SignalP"/>
    </source>
</evidence>
<dbReference type="OrthoDB" id="5526466at2"/>